<dbReference type="Proteomes" id="UP000663829">
    <property type="component" value="Unassembled WGS sequence"/>
</dbReference>
<organism evidence="1 3">
    <name type="scientific">Didymodactylos carnosus</name>
    <dbReference type="NCBI Taxonomy" id="1234261"/>
    <lineage>
        <taxon>Eukaryota</taxon>
        <taxon>Metazoa</taxon>
        <taxon>Spiralia</taxon>
        <taxon>Gnathifera</taxon>
        <taxon>Rotifera</taxon>
        <taxon>Eurotatoria</taxon>
        <taxon>Bdelloidea</taxon>
        <taxon>Philodinida</taxon>
        <taxon>Philodinidae</taxon>
        <taxon>Didymodactylos</taxon>
    </lineage>
</organism>
<dbReference type="Proteomes" id="UP000681722">
    <property type="component" value="Unassembled WGS sequence"/>
</dbReference>
<protein>
    <submittedName>
        <fullName evidence="1">Uncharacterized protein</fullName>
    </submittedName>
</protein>
<accession>A0A816HQ50</accession>
<evidence type="ECO:0000313" key="2">
    <source>
        <dbReference type="EMBL" id="CAF4054819.1"/>
    </source>
</evidence>
<comment type="caution">
    <text evidence="1">The sequence shown here is derived from an EMBL/GenBank/DDBJ whole genome shotgun (WGS) entry which is preliminary data.</text>
</comment>
<feature type="non-terminal residue" evidence="1">
    <location>
        <position position="11"/>
    </location>
</feature>
<dbReference type="EMBL" id="CAJNOQ010074371">
    <property type="protein sequence ID" value="CAF1688602.1"/>
    <property type="molecule type" value="Genomic_DNA"/>
</dbReference>
<evidence type="ECO:0000313" key="1">
    <source>
        <dbReference type="EMBL" id="CAF1688602.1"/>
    </source>
</evidence>
<gene>
    <name evidence="1" type="ORF">GPM918_LOCUS46805</name>
    <name evidence="2" type="ORF">SRO942_LOCUS27227</name>
</gene>
<keyword evidence="3" id="KW-1185">Reference proteome</keyword>
<reference evidence="1" key="1">
    <citation type="submission" date="2021-02" db="EMBL/GenBank/DDBJ databases">
        <authorList>
            <person name="Nowell W R."/>
        </authorList>
    </citation>
    <scope>NUCLEOTIDE SEQUENCE</scope>
</reference>
<proteinExistence type="predicted"/>
<name>A0A816HQ50_9BILA</name>
<evidence type="ECO:0000313" key="3">
    <source>
        <dbReference type="Proteomes" id="UP000663829"/>
    </source>
</evidence>
<dbReference type="EMBL" id="CAJOBC010022268">
    <property type="protein sequence ID" value="CAF4054819.1"/>
    <property type="molecule type" value="Genomic_DNA"/>
</dbReference>
<sequence>MGVIAENHVSK</sequence>